<sequence>MSEEIRRYVLEEEALLSYLNRAHDGEDPMLLMFDLWANAKHETIDESDGE</sequence>
<dbReference type="GeneID" id="77924451"/>
<dbReference type="KEGG" id="vg:77924451"/>
<dbReference type="RefSeq" id="YP_010648963.1">
    <property type="nucleotide sequence ID" value="NC_070763.1"/>
</dbReference>
<name>A0A650EY45_9CAUD</name>
<dbReference type="Proteomes" id="UP000423482">
    <property type="component" value="Segment"/>
</dbReference>
<keyword evidence="2" id="KW-1185">Reference proteome</keyword>
<dbReference type="EMBL" id="MK814760">
    <property type="protein sequence ID" value="QGT55076.1"/>
    <property type="molecule type" value="Genomic_DNA"/>
</dbReference>
<gene>
    <name evidence="1" type="primary">83</name>
    <name evidence="1" type="ORF">SEA_FORZA_83</name>
</gene>
<organism evidence="1 2">
    <name type="scientific">Gordonia phage Forza</name>
    <dbReference type="NCBI Taxonomy" id="2571247"/>
    <lineage>
        <taxon>Viruses</taxon>
        <taxon>Duplodnaviria</taxon>
        <taxon>Heunggongvirae</taxon>
        <taxon>Uroviricota</taxon>
        <taxon>Caudoviricetes</taxon>
        <taxon>Forzavirus</taxon>
        <taxon>Forzavirus forza</taxon>
    </lineage>
</organism>
<accession>A0A650EY45</accession>
<proteinExistence type="predicted"/>
<protein>
    <submittedName>
        <fullName evidence="1">Uncharacterized protein</fullName>
    </submittedName>
</protein>
<reference evidence="1 2" key="1">
    <citation type="submission" date="2019-04" db="EMBL/GenBank/DDBJ databases">
        <authorList>
            <person name="Pope W.H."/>
            <person name="Garlena R.A."/>
            <person name="Russell D.A."/>
            <person name="Jacobs-Sera D."/>
            <person name="Hatfull G.F."/>
        </authorList>
    </citation>
    <scope>NUCLEOTIDE SEQUENCE [LARGE SCALE GENOMIC DNA]</scope>
</reference>
<evidence type="ECO:0000313" key="1">
    <source>
        <dbReference type="EMBL" id="QGT55076.1"/>
    </source>
</evidence>
<evidence type="ECO:0000313" key="2">
    <source>
        <dbReference type="Proteomes" id="UP000423482"/>
    </source>
</evidence>